<comment type="caution">
    <text evidence="1">The sequence shown here is derived from an EMBL/GenBank/DDBJ whole genome shotgun (WGS) entry which is preliminary data.</text>
</comment>
<reference evidence="1" key="1">
    <citation type="journal article" date="2019" name="PLoS Negl. Trop. Dis.">
        <title>Revisiting the worldwide diversity of Leptospira species in the environment.</title>
        <authorList>
            <person name="Vincent A.T."/>
            <person name="Schiettekatte O."/>
            <person name="Bourhy P."/>
            <person name="Veyrier F.J."/>
            <person name="Picardeau M."/>
        </authorList>
    </citation>
    <scope>NUCLEOTIDE SEQUENCE [LARGE SCALE GENOMIC DNA]</scope>
    <source>
        <strain evidence="1">201300427</strain>
    </source>
</reference>
<keyword evidence="2" id="KW-1185">Reference proteome</keyword>
<protein>
    <submittedName>
        <fullName evidence="1">Uncharacterized protein</fullName>
    </submittedName>
</protein>
<dbReference type="EMBL" id="RQHW01000002">
    <property type="protein sequence ID" value="TGN20973.1"/>
    <property type="molecule type" value="Genomic_DNA"/>
</dbReference>
<dbReference type="AlphaFoldDB" id="A0A4R9M2I0"/>
<dbReference type="NCBIfam" id="NF047777">
    <property type="entry name" value="LIC_11502_fam"/>
    <property type="match status" value="1"/>
</dbReference>
<gene>
    <name evidence="1" type="ORF">EHS15_00165</name>
</gene>
<organism evidence="1 2">
    <name type="scientific">Leptospira idonii</name>
    <dbReference type="NCBI Taxonomy" id="1193500"/>
    <lineage>
        <taxon>Bacteria</taxon>
        <taxon>Pseudomonadati</taxon>
        <taxon>Spirochaetota</taxon>
        <taxon>Spirochaetia</taxon>
        <taxon>Leptospirales</taxon>
        <taxon>Leptospiraceae</taxon>
        <taxon>Leptospira</taxon>
    </lineage>
</organism>
<name>A0A4R9M2I0_9LEPT</name>
<evidence type="ECO:0000313" key="2">
    <source>
        <dbReference type="Proteomes" id="UP000298058"/>
    </source>
</evidence>
<dbReference type="Proteomes" id="UP000298058">
    <property type="component" value="Unassembled WGS sequence"/>
</dbReference>
<dbReference type="RefSeq" id="WP_135758508.1">
    <property type="nucleotide sequence ID" value="NZ_RQHW01000002.1"/>
</dbReference>
<sequence length="126" mass="14787">MNENSLPWDFNEKFPELVGTTSEPKLKLSYQTITDQLQEINQFPTLLKHGVQAALIQAILTLMERGINPIETEILPEYKELLKEIESAYHKLNPTKESNWIEECMSFGDKNAYHWEWKHYGSKDLF</sequence>
<dbReference type="OrthoDB" id="328773at2"/>
<evidence type="ECO:0000313" key="1">
    <source>
        <dbReference type="EMBL" id="TGN20973.1"/>
    </source>
</evidence>
<accession>A0A4R9M2I0</accession>
<proteinExistence type="predicted"/>